<organism evidence="2 3">
    <name type="scientific">Ruixingdingia sedimenti</name>
    <dbReference type="NCBI Taxonomy" id="3073604"/>
    <lineage>
        <taxon>Bacteria</taxon>
        <taxon>Pseudomonadati</taxon>
        <taxon>Pseudomonadota</taxon>
        <taxon>Alphaproteobacteria</taxon>
        <taxon>Rhodobacterales</taxon>
        <taxon>Paracoccaceae</taxon>
        <taxon>Ruixingdingia</taxon>
    </lineage>
</organism>
<gene>
    <name evidence="2" type="ORF">RGD00_07195</name>
</gene>
<comment type="caution">
    <text evidence="2">The sequence shown here is derived from an EMBL/GenBank/DDBJ whole genome shotgun (WGS) entry which is preliminary data.</text>
</comment>
<proteinExistence type="predicted"/>
<dbReference type="InterPro" id="IPR023373">
    <property type="entry name" value="YmcC_sf"/>
</dbReference>
<feature type="chain" id="PRO_5045528167" evidence="1">
    <location>
        <begin position="20"/>
        <end position="224"/>
    </location>
</feature>
<keyword evidence="1" id="KW-0732">Signal</keyword>
<dbReference type="Gene3D" id="2.40.360.10">
    <property type="entry name" value="YmcC-like"/>
    <property type="match status" value="1"/>
</dbReference>
<accession>A0ABU1F7H0</accession>
<name>A0ABU1F7H0_9RHOB</name>
<dbReference type="Pfam" id="PF11102">
    <property type="entry name" value="YjbF"/>
    <property type="match status" value="1"/>
</dbReference>
<evidence type="ECO:0000313" key="2">
    <source>
        <dbReference type="EMBL" id="MDR5652382.1"/>
    </source>
</evidence>
<dbReference type="PROSITE" id="PS51257">
    <property type="entry name" value="PROKAR_LIPOPROTEIN"/>
    <property type="match status" value="1"/>
</dbReference>
<dbReference type="EMBL" id="JAVKPH010000006">
    <property type="protein sequence ID" value="MDR5652382.1"/>
    <property type="molecule type" value="Genomic_DNA"/>
</dbReference>
<dbReference type="SUPFAM" id="SSF159270">
    <property type="entry name" value="YmcC-like"/>
    <property type="match status" value="1"/>
</dbReference>
<keyword evidence="3" id="KW-1185">Reference proteome</keyword>
<feature type="signal peptide" evidence="1">
    <location>
        <begin position="1"/>
        <end position="19"/>
    </location>
</feature>
<sequence length="224" mass="23101">MTGGNRMRLALAGAVVALAAGCSSDRGHQQQGEGLRIAVQTVRGIGQPRAAAPTGVPAGLTRAAIDGSPLPLLMATIEATGATAVLGLSNTNAGTQSYATSDRVVITLRDGVVISTAGFGPDLRSSAGPTGRQVAAGAGATRRVHDYLDGTDTMFQVALDCTLAPGGSETVTLFERAYATRIVTETCANGVQNRYWIEGSGKIRQSRQWIGADLGYLKIADLSR</sequence>
<evidence type="ECO:0000313" key="3">
    <source>
        <dbReference type="Proteomes" id="UP001247754"/>
    </source>
</evidence>
<protein>
    <submittedName>
        <fullName evidence="2">YjbF family lipoprotein</fullName>
    </submittedName>
</protein>
<reference evidence="2 3" key="1">
    <citation type="submission" date="2023-09" db="EMBL/GenBank/DDBJ databases">
        <title>Xinfangfangia sedmenti sp. nov., isolated the sedment.</title>
        <authorList>
            <person name="Xu L."/>
        </authorList>
    </citation>
    <scope>NUCLEOTIDE SEQUENCE [LARGE SCALE GENOMIC DNA]</scope>
    <source>
        <strain evidence="2 3">LG-4</strain>
    </source>
</reference>
<dbReference type="InterPro" id="IPR021308">
    <property type="entry name" value="GfcB"/>
</dbReference>
<keyword evidence="2" id="KW-0449">Lipoprotein</keyword>
<dbReference type="RefSeq" id="WP_310456632.1">
    <property type="nucleotide sequence ID" value="NZ_JAVKPH010000006.1"/>
</dbReference>
<dbReference type="Proteomes" id="UP001247754">
    <property type="component" value="Unassembled WGS sequence"/>
</dbReference>
<evidence type="ECO:0000256" key="1">
    <source>
        <dbReference type="SAM" id="SignalP"/>
    </source>
</evidence>